<evidence type="ECO:0000313" key="2">
    <source>
        <dbReference type="Proteomes" id="UP000823775"/>
    </source>
</evidence>
<reference evidence="1 2" key="1">
    <citation type="journal article" date="2021" name="BMC Genomics">
        <title>Datura genome reveals duplications of psychoactive alkaloid biosynthetic genes and high mutation rate following tissue culture.</title>
        <authorList>
            <person name="Rajewski A."/>
            <person name="Carter-House D."/>
            <person name="Stajich J."/>
            <person name="Litt A."/>
        </authorList>
    </citation>
    <scope>NUCLEOTIDE SEQUENCE [LARGE SCALE GENOMIC DNA]</scope>
    <source>
        <strain evidence="1">AR-01</strain>
    </source>
</reference>
<gene>
    <name evidence="1" type="ORF">HAX54_001196</name>
</gene>
<keyword evidence="2" id="KW-1185">Reference proteome</keyword>
<proteinExistence type="predicted"/>
<name>A0ABS8T2U4_DATST</name>
<comment type="caution">
    <text evidence="1">The sequence shown here is derived from an EMBL/GenBank/DDBJ whole genome shotgun (WGS) entry which is preliminary data.</text>
</comment>
<protein>
    <submittedName>
        <fullName evidence="1">Uncharacterized protein</fullName>
    </submittedName>
</protein>
<accession>A0ABS8T2U4</accession>
<evidence type="ECO:0000313" key="1">
    <source>
        <dbReference type="EMBL" id="MCD7465381.1"/>
    </source>
</evidence>
<sequence length="84" mass="8964">MGVKGVSRPAHWIGPCYSGQVVSMYTHARGSYFCPSSHDLQGSLEIHGVSRSAYWIGPRCSGHLTAAMVSPQRDRSPCSGTALA</sequence>
<dbReference type="EMBL" id="JACEIK010001042">
    <property type="protein sequence ID" value="MCD7465381.1"/>
    <property type="molecule type" value="Genomic_DNA"/>
</dbReference>
<organism evidence="1 2">
    <name type="scientific">Datura stramonium</name>
    <name type="common">Jimsonweed</name>
    <name type="synonym">Common thornapple</name>
    <dbReference type="NCBI Taxonomy" id="4076"/>
    <lineage>
        <taxon>Eukaryota</taxon>
        <taxon>Viridiplantae</taxon>
        <taxon>Streptophyta</taxon>
        <taxon>Embryophyta</taxon>
        <taxon>Tracheophyta</taxon>
        <taxon>Spermatophyta</taxon>
        <taxon>Magnoliopsida</taxon>
        <taxon>eudicotyledons</taxon>
        <taxon>Gunneridae</taxon>
        <taxon>Pentapetalae</taxon>
        <taxon>asterids</taxon>
        <taxon>lamiids</taxon>
        <taxon>Solanales</taxon>
        <taxon>Solanaceae</taxon>
        <taxon>Solanoideae</taxon>
        <taxon>Datureae</taxon>
        <taxon>Datura</taxon>
    </lineage>
</organism>
<dbReference type="Proteomes" id="UP000823775">
    <property type="component" value="Unassembled WGS sequence"/>
</dbReference>
<feature type="non-terminal residue" evidence="1">
    <location>
        <position position="84"/>
    </location>
</feature>